<dbReference type="SUPFAM" id="SSF53448">
    <property type="entry name" value="Nucleotide-diphospho-sugar transferases"/>
    <property type="match status" value="1"/>
</dbReference>
<feature type="transmembrane region" description="Helical" evidence="8">
    <location>
        <begin position="536"/>
        <end position="561"/>
    </location>
</feature>
<evidence type="ECO:0000256" key="8">
    <source>
        <dbReference type="SAM" id="Phobius"/>
    </source>
</evidence>
<dbReference type="GO" id="GO:0071944">
    <property type="term" value="C:cell periphery"/>
    <property type="evidence" value="ECO:0007669"/>
    <property type="project" value="TreeGrafter"/>
</dbReference>
<comment type="subcellular location">
    <subcellularLocation>
        <location evidence="1">Membrane</location>
        <topology evidence="1">Multi-pass membrane protein</topology>
    </subcellularLocation>
</comment>
<dbReference type="Proteomes" id="UP000198406">
    <property type="component" value="Unassembled WGS sequence"/>
</dbReference>
<keyword evidence="4 8" id="KW-0812">Transmembrane</keyword>
<keyword evidence="10" id="KW-1185">Reference proteome</keyword>
<feature type="transmembrane region" description="Helical" evidence="8">
    <location>
        <begin position="942"/>
        <end position="963"/>
    </location>
</feature>
<dbReference type="InterPro" id="IPR004835">
    <property type="entry name" value="Chitin_synth"/>
</dbReference>
<proteinExistence type="predicted"/>
<feature type="region of interest" description="Disordered" evidence="7">
    <location>
        <begin position="1"/>
        <end position="35"/>
    </location>
</feature>
<feature type="compositionally biased region" description="Basic and acidic residues" evidence="7">
    <location>
        <begin position="1"/>
        <end position="15"/>
    </location>
</feature>
<dbReference type="CDD" id="cd04190">
    <property type="entry name" value="Chitin_synth_C"/>
    <property type="match status" value="1"/>
</dbReference>
<organism evidence="9 10">
    <name type="scientific">Fistulifera solaris</name>
    <name type="common">Oleaginous diatom</name>
    <dbReference type="NCBI Taxonomy" id="1519565"/>
    <lineage>
        <taxon>Eukaryota</taxon>
        <taxon>Sar</taxon>
        <taxon>Stramenopiles</taxon>
        <taxon>Ochrophyta</taxon>
        <taxon>Bacillariophyta</taxon>
        <taxon>Bacillariophyceae</taxon>
        <taxon>Bacillariophycidae</taxon>
        <taxon>Naviculales</taxon>
        <taxon>Naviculaceae</taxon>
        <taxon>Fistulifera</taxon>
    </lineage>
</organism>
<dbReference type="AlphaFoldDB" id="A0A1Z5K3H8"/>
<evidence type="ECO:0000256" key="7">
    <source>
        <dbReference type="SAM" id="MobiDB-lite"/>
    </source>
</evidence>
<name>A0A1Z5K3H8_FISSO</name>
<dbReference type="GO" id="GO:0006031">
    <property type="term" value="P:chitin biosynthetic process"/>
    <property type="evidence" value="ECO:0007669"/>
    <property type="project" value="TreeGrafter"/>
</dbReference>
<comment type="caution">
    <text evidence="9">The sequence shown here is derived from an EMBL/GenBank/DDBJ whole genome shotgun (WGS) entry which is preliminary data.</text>
</comment>
<evidence type="ECO:0000256" key="3">
    <source>
        <dbReference type="ARBA" id="ARBA00022676"/>
    </source>
</evidence>
<feature type="transmembrane region" description="Helical" evidence="8">
    <location>
        <begin position="289"/>
        <end position="311"/>
    </location>
</feature>
<dbReference type="OrthoDB" id="36395at2759"/>
<feature type="compositionally biased region" description="Low complexity" evidence="7">
    <location>
        <begin position="1164"/>
        <end position="1177"/>
    </location>
</feature>
<feature type="region of interest" description="Disordered" evidence="7">
    <location>
        <begin position="1039"/>
        <end position="1070"/>
    </location>
</feature>
<dbReference type="EC" id="2.4.1.16" evidence="2"/>
<dbReference type="GO" id="GO:0016020">
    <property type="term" value="C:membrane"/>
    <property type="evidence" value="ECO:0007669"/>
    <property type="project" value="UniProtKB-SubCell"/>
</dbReference>
<keyword evidence="9" id="KW-0808">Transferase</keyword>
<dbReference type="GO" id="GO:0004100">
    <property type="term" value="F:chitin synthase activity"/>
    <property type="evidence" value="ECO:0007669"/>
    <property type="project" value="UniProtKB-EC"/>
</dbReference>
<reference evidence="9 10" key="1">
    <citation type="journal article" date="2015" name="Plant Cell">
        <title>Oil accumulation by the oleaginous diatom Fistulifera solaris as revealed by the genome and transcriptome.</title>
        <authorList>
            <person name="Tanaka T."/>
            <person name="Maeda Y."/>
            <person name="Veluchamy A."/>
            <person name="Tanaka M."/>
            <person name="Abida H."/>
            <person name="Marechal E."/>
            <person name="Bowler C."/>
            <person name="Muto M."/>
            <person name="Sunaga Y."/>
            <person name="Tanaka M."/>
            <person name="Yoshino T."/>
            <person name="Taniguchi T."/>
            <person name="Fukuda Y."/>
            <person name="Nemoto M."/>
            <person name="Matsumoto M."/>
            <person name="Wong P.S."/>
            <person name="Aburatani S."/>
            <person name="Fujibuchi W."/>
        </authorList>
    </citation>
    <scope>NUCLEOTIDE SEQUENCE [LARGE SCALE GENOMIC DNA]</scope>
    <source>
        <strain evidence="9 10">JPCC DA0580</strain>
    </source>
</reference>
<keyword evidence="3 9" id="KW-0328">Glycosyltransferase</keyword>
<evidence type="ECO:0000256" key="5">
    <source>
        <dbReference type="ARBA" id="ARBA00022989"/>
    </source>
</evidence>
<feature type="transmembrane region" description="Helical" evidence="8">
    <location>
        <begin position="969"/>
        <end position="990"/>
    </location>
</feature>
<evidence type="ECO:0000313" key="10">
    <source>
        <dbReference type="Proteomes" id="UP000198406"/>
    </source>
</evidence>
<feature type="compositionally biased region" description="Polar residues" evidence="7">
    <location>
        <begin position="1140"/>
        <end position="1158"/>
    </location>
</feature>
<feature type="region of interest" description="Disordered" evidence="7">
    <location>
        <begin position="122"/>
        <end position="147"/>
    </location>
</feature>
<evidence type="ECO:0000256" key="2">
    <source>
        <dbReference type="ARBA" id="ARBA00012543"/>
    </source>
</evidence>
<keyword evidence="6 8" id="KW-0472">Membrane</keyword>
<gene>
    <name evidence="9" type="ORF">FisN_7Hh042</name>
</gene>
<sequence length="1195" mass="136604">MTRDNDNTASDKESFFDSSSAAEMNRREMSELSMTSSLDNDAAMEVLKQMMHDQATMAQAMAANQQRQTDQDVARLSCEKEQLAARVIALQEQLSMSHANYLPSRMMHSSPRGMEMLYPHSPPPRHFSSSASVGSHRSQRGNRGFDLHFPMVPMSPPAPFMPPQPYPGFISAPRFPMDDIDGRSISSVHSSFSSRSRSSHRSSLSRSSYRSASSKSSKKKKKKKSKKERQRERNGGFDPPLDEYIRPEHPPGSKFWKRFSWWMTCLVPDSCIPREGATVKQAWREKVTICIMALALSAFVVGGIGFLPIYFCRSSTRYTAEELQHRDEAWTSLYGRIYIFDSTFRHPGGNDGTMKQLIQKDASKLFPRAPLTALPNYCLDAEKSKYIARFQQPKCDLTEEDVSEGAYCHDSIVGLQTSYAIFDPWLDGQVVIPRWELEEEMDMQYLLIKNKIYNVTQYINGLRDPHTYRIDKSPDHPNAYLAKSLHLAIVNKVNQDATQVFYDVFENDDFLFCLDELFFEAYLDDRYDPVCQSIGIFMYMFLFFVVGMLTIQVLCSLLYLAQKSRTFLEEHLQAAVMIMVPCYNEGETELRKTIRSCLDTTYPYENKIMVIVCDGFVTGSGEKKSTPEICADLLGFTIDFDKDEQHHFVSLGKDRDNFASVYAGTYSETIDAKNGSETKQLKYIVVVKLGSPAERGSPRAGNRGKRDSQLVLTGMFNRIHHNRQPCELDMAMVKELFSLGLPAKDIEYLMTIDADTRVEEESINHMVYAMEHDKLILACCGETQVDNKSQSLVTAMQVFEYYSSHHLKKAFESVFGCVTCLPGCFTMYRVFTDDMKCLIASDGVYQDYSRNDVPSLHEKNLFELGEDRMLTTLLLQHFPGMRLSFVPEAICWTIVPHTFAILLSQRRRWINSTFHNMYELLKVENMCGICFLSMKTVVIMDMIVTMILPASLVYIGYLAYLFISEPETLDTFVLMFYGATFVMQMLSFLVRSRWDYIWWFAIFTVVGIPVFYFILPIYAFTHMDDFSWGKTRQIGTSPQVKLEAANHDSEDDNTKSDDFDHTSTNKSVKSSVRSNESGWLQLDEKIEIGLVGMNEEIEIRLEGMDDVRRQSNVEESRVPLTNKSFLTPNEELEEKHTPLVKSSESGKFVQNQEDSSVGSHRSCRSTQSQRSHQSSKSNQTSKREASTFVKYQALP</sequence>
<dbReference type="Pfam" id="PF03142">
    <property type="entry name" value="Chitin_synth_2"/>
    <property type="match status" value="1"/>
</dbReference>
<dbReference type="InterPro" id="IPR029044">
    <property type="entry name" value="Nucleotide-diphossugar_trans"/>
</dbReference>
<dbReference type="InParanoid" id="A0A1Z5K3H8"/>
<dbReference type="EMBL" id="BDSP01000152">
    <property type="protein sequence ID" value="GAX20732.1"/>
    <property type="molecule type" value="Genomic_DNA"/>
</dbReference>
<feature type="transmembrane region" description="Helical" evidence="8">
    <location>
        <begin position="997"/>
        <end position="1020"/>
    </location>
</feature>
<feature type="compositionally biased region" description="Basic and acidic residues" evidence="7">
    <location>
        <begin position="1044"/>
        <end position="1063"/>
    </location>
</feature>
<protein>
    <recommendedName>
        <fullName evidence="2">chitin synthase</fullName>
        <ecNumber evidence="2">2.4.1.16</ecNumber>
    </recommendedName>
</protein>
<evidence type="ECO:0000256" key="4">
    <source>
        <dbReference type="ARBA" id="ARBA00022692"/>
    </source>
</evidence>
<dbReference type="Gene3D" id="3.90.550.10">
    <property type="entry name" value="Spore Coat Polysaccharide Biosynthesis Protein SpsA, Chain A"/>
    <property type="match status" value="1"/>
</dbReference>
<evidence type="ECO:0000256" key="1">
    <source>
        <dbReference type="ARBA" id="ARBA00004141"/>
    </source>
</evidence>
<dbReference type="PANTHER" id="PTHR22914">
    <property type="entry name" value="CHITIN SYNTHASE"/>
    <property type="match status" value="1"/>
</dbReference>
<feature type="region of interest" description="Disordered" evidence="7">
    <location>
        <begin position="186"/>
        <end position="245"/>
    </location>
</feature>
<feature type="compositionally biased region" description="Low complexity" evidence="7">
    <location>
        <begin position="186"/>
        <end position="215"/>
    </location>
</feature>
<keyword evidence="5 8" id="KW-1133">Transmembrane helix</keyword>
<feature type="compositionally biased region" description="Basic residues" evidence="7">
    <location>
        <begin position="216"/>
        <end position="228"/>
    </location>
</feature>
<evidence type="ECO:0000313" key="9">
    <source>
        <dbReference type="EMBL" id="GAX20732.1"/>
    </source>
</evidence>
<feature type="region of interest" description="Disordered" evidence="7">
    <location>
        <begin position="1112"/>
        <end position="1195"/>
    </location>
</feature>
<dbReference type="PANTHER" id="PTHR22914:SF41">
    <property type="entry name" value="CHITIN SYNTHASE 7"/>
    <property type="match status" value="1"/>
</dbReference>
<accession>A0A1Z5K3H8</accession>
<evidence type="ECO:0000256" key="6">
    <source>
        <dbReference type="ARBA" id="ARBA00023136"/>
    </source>
</evidence>